<dbReference type="Gene3D" id="3.40.30.20">
    <property type="match status" value="1"/>
</dbReference>
<dbReference type="PANTHER" id="PTHR43004:SF19">
    <property type="entry name" value="BINDING MONOOXYGENASE, PUTATIVE (JCVI)-RELATED"/>
    <property type="match status" value="1"/>
</dbReference>
<evidence type="ECO:0000259" key="6">
    <source>
        <dbReference type="Pfam" id="PF01494"/>
    </source>
</evidence>
<dbReference type="Gene3D" id="3.30.70.2450">
    <property type="match status" value="1"/>
</dbReference>
<comment type="cofactor">
    <cofactor evidence="1">
        <name>FAD</name>
        <dbReference type="ChEBI" id="CHEBI:57692"/>
    </cofactor>
</comment>
<proteinExistence type="inferred from homology"/>
<dbReference type="SUPFAM" id="SSF52833">
    <property type="entry name" value="Thioredoxin-like"/>
    <property type="match status" value="1"/>
</dbReference>
<evidence type="ECO:0000256" key="5">
    <source>
        <dbReference type="ARBA" id="ARBA00023002"/>
    </source>
</evidence>
<dbReference type="EMBL" id="JAWWNJ010000008">
    <property type="protein sequence ID" value="KAK7050564.1"/>
    <property type="molecule type" value="Genomic_DNA"/>
</dbReference>
<keyword evidence="3" id="KW-0285">Flavoprotein</keyword>
<comment type="similarity">
    <text evidence="2">Belongs to the PheA/TfdB FAD monooxygenase family.</text>
</comment>
<dbReference type="GO" id="GO:0016709">
    <property type="term" value="F:oxidoreductase activity, acting on paired donors, with incorporation or reduction of molecular oxygen, NAD(P)H as one donor, and incorporation of one atom of oxygen"/>
    <property type="evidence" value="ECO:0007669"/>
    <property type="project" value="UniProtKB-ARBA"/>
</dbReference>
<feature type="domain" description="FAD-binding" evidence="6">
    <location>
        <begin position="5"/>
        <end position="356"/>
    </location>
</feature>
<dbReference type="Proteomes" id="UP001362999">
    <property type="component" value="Unassembled WGS sequence"/>
</dbReference>
<dbReference type="InterPro" id="IPR038220">
    <property type="entry name" value="PHOX_C_sf"/>
</dbReference>
<dbReference type="InterPro" id="IPR002938">
    <property type="entry name" value="FAD-bd"/>
</dbReference>
<gene>
    <name evidence="8" type="ORF">R3P38DRAFT_3256517</name>
</gene>
<comment type="caution">
    <text evidence="8">The sequence shown here is derived from an EMBL/GenBank/DDBJ whole genome shotgun (WGS) entry which is preliminary data.</text>
</comment>
<dbReference type="InterPro" id="IPR036188">
    <property type="entry name" value="FAD/NAD-bd_sf"/>
</dbReference>
<evidence type="ECO:0000256" key="2">
    <source>
        <dbReference type="ARBA" id="ARBA00007801"/>
    </source>
</evidence>
<dbReference type="Pfam" id="PF07976">
    <property type="entry name" value="Phe_hydrox_dim"/>
    <property type="match status" value="1"/>
</dbReference>
<dbReference type="InterPro" id="IPR050641">
    <property type="entry name" value="RIFMO-like"/>
</dbReference>
<keyword evidence="4" id="KW-0274">FAD</keyword>
<evidence type="ECO:0000256" key="1">
    <source>
        <dbReference type="ARBA" id="ARBA00001974"/>
    </source>
</evidence>
<sequence length="551" mass="60054">MDQLPILIVGAGPSGLVLALILLKCGVPVRIVDKETTHRLGSRGAAIQPRTLELYKILGVLPDILKAGEPLPSSMAKYEHGKTDPSMFVKVHEILEPTPDIPYPNTYNVSQAKQEEVLRSHLLRFSCTVELGSELRSLEQFPDHVVAHIEKTDTEGNIVEETASFAWLVGTDGAHSVVRKQVGVEYVGETRAQYIAIGDVVVEQGLDSKFWHMWDQSPKSIIFRPSGGKDSSFMFLYTGRSEELADKTITREEFVNRFYEITGRQDIKFGAATWLSNYRPNIRMVKQMQVGRVLLAGDAAHCHSPTGGQGLNSGVHDAMNLGWKLALVHQGRASPTLLATYEEERLRVIAHMLEFTTQLHDSSLHRLYDGKQITHESWKRNGDIQMLGVNYSGSSIILQDAEAVADILTPYSRPVGTGSVGVQAAYRAPDASGLVSVEEQQITLFSVFGVVAHTVLIFGSEASCKADATELVARLPTGVARAVRILPQGESAAGSSSCDLILEDGAGHAYRGYGVSTDNLTAVVVRPDGVVGAVVSDVDGVERYFGNFCRV</sequence>
<dbReference type="AlphaFoldDB" id="A0AAW0DJ12"/>
<keyword evidence="9" id="KW-1185">Reference proteome</keyword>
<dbReference type="PRINTS" id="PR00420">
    <property type="entry name" value="RNGMNOXGNASE"/>
</dbReference>
<evidence type="ECO:0000256" key="3">
    <source>
        <dbReference type="ARBA" id="ARBA00022630"/>
    </source>
</evidence>
<evidence type="ECO:0000256" key="4">
    <source>
        <dbReference type="ARBA" id="ARBA00022827"/>
    </source>
</evidence>
<dbReference type="InterPro" id="IPR036249">
    <property type="entry name" value="Thioredoxin-like_sf"/>
</dbReference>
<organism evidence="8 9">
    <name type="scientific">Favolaschia claudopus</name>
    <dbReference type="NCBI Taxonomy" id="2862362"/>
    <lineage>
        <taxon>Eukaryota</taxon>
        <taxon>Fungi</taxon>
        <taxon>Dikarya</taxon>
        <taxon>Basidiomycota</taxon>
        <taxon>Agaricomycotina</taxon>
        <taxon>Agaricomycetes</taxon>
        <taxon>Agaricomycetidae</taxon>
        <taxon>Agaricales</taxon>
        <taxon>Marasmiineae</taxon>
        <taxon>Mycenaceae</taxon>
        <taxon>Favolaschia</taxon>
    </lineage>
</organism>
<name>A0AAW0DJ12_9AGAR</name>
<dbReference type="InterPro" id="IPR012941">
    <property type="entry name" value="Phe_hydrox_C_dim_dom"/>
</dbReference>
<dbReference type="PANTHER" id="PTHR43004">
    <property type="entry name" value="TRK SYSTEM POTASSIUM UPTAKE PROTEIN"/>
    <property type="match status" value="1"/>
</dbReference>
<dbReference type="SUPFAM" id="SSF51905">
    <property type="entry name" value="FAD/NAD(P)-binding domain"/>
    <property type="match status" value="1"/>
</dbReference>
<accession>A0AAW0DJ12</accession>
<keyword evidence="5" id="KW-0560">Oxidoreductase</keyword>
<evidence type="ECO:0000313" key="8">
    <source>
        <dbReference type="EMBL" id="KAK7050564.1"/>
    </source>
</evidence>
<dbReference type="Pfam" id="PF01494">
    <property type="entry name" value="FAD_binding_3"/>
    <property type="match status" value="1"/>
</dbReference>
<protein>
    <submittedName>
        <fullName evidence="8">FAD-binding-3 domain-containing protein</fullName>
    </submittedName>
</protein>
<reference evidence="8 9" key="1">
    <citation type="journal article" date="2024" name="J Genomics">
        <title>Draft genome sequencing and assembly of Favolaschia claudopus CIRM-BRFM 2984 isolated from oak limbs.</title>
        <authorList>
            <person name="Navarro D."/>
            <person name="Drula E."/>
            <person name="Chaduli D."/>
            <person name="Cazenave R."/>
            <person name="Ahrendt S."/>
            <person name="Wang J."/>
            <person name="Lipzen A."/>
            <person name="Daum C."/>
            <person name="Barry K."/>
            <person name="Grigoriev I.V."/>
            <person name="Favel A."/>
            <person name="Rosso M.N."/>
            <person name="Martin F."/>
        </authorList>
    </citation>
    <scope>NUCLEOTIDE SEQUENCE [LARGE SCALE GENOMIC DNA]</scope>
    <source>
        <strain evidence="8 9">CIRM-BRFM 2984</strain>
    </source>
</reference>
<evidence type="ECO:0000313" key="9">
    <source>
        <dbReference type="Proteomes" id="UP001362999"/>
    </source>
</evidence>
<dbReference type="Gene3D" id="3.50.50.60">
    <property type="entry name" value="FAD/NAD(P)-binding domain"/>
    <property type="match status" value="1"/>
</dbReference>
<feature type="domain" description="Phenol hydroxylase-like C-terminal dimerisation" evidence="7">
    <location>
        <begin position="503"/>
        <end position="549"/>
    </location>
</feature>
<evidence type="ECO:0000259" key="7">
    <source>
        <dbReference type="Pfam" id="PF07976"/>
    </source>
</evidence>
<dbReference type="GO" id="GO:0071949">
    <property type="term" value="F:FAD binding"/>
    <property type="evidence" value="ECO:0007669"/>
    <property type="project" value="InterPro"/>
</dbReference>